<evidence type="ECO:0000313" key="12">
    <source>
        <dbReference type="EMBL" id="CAH3178725.1"/>
    </source>
</evidence>
<dbReference type="PANTHER" id="PTHR43690:SF18">
    <property type="entry name" value="INSULIN-DEGRADING ENZYME-RELATED"/>
    <property type="match status" value="1"/>
</dbReference>
<dbReference type="PANTHER" id="PTHR43690">
    <property type="entry name" value="NARDILYSIN"/>
    <property type="match status" value="1"/>
</dbReference>
<evidence type="ECO:0000256" key="3">
    <source>
        <dbReference type="ARBA" id="ARBA00022723"/>
    </source>
</evidence>
<dbReference type="Pfam" id="PF16187">
    <property type="entry name" value="Peptidase_M16_M"/>
    <property type="match status" value="1"/>
</dbReference>
<comment type="caution">
    <text evidence="12">The sequence shown here is derived from an EMBL/GenBank/DDBJ whole genome shotgun (WGS) entry which is preliminary data.</text>
</comment>
<name>A0ABN8RLP1_9CNID</name>
<evidence type="ECO:0000256" key="6">
    <source>
        <dbReference type="ARBA" id="ARBA00023049"/>
    </source>
</evidence>
<dbReference type="Pfam" id="PF05193">
    <property type="entry name" value="Peptidase_M16_C"/>
    <property type="match status" value="1"/>
</dbReference>
<dbReference type="Pfam" id="PF00675">
    <property type="entry name" value="Peptidase_M16"/>
    <property type="match status" value="1"/>
</dbReference>
<accession>A0ABN8RLP1</accession>
<dbReference type="Proteomes" id="UP001159405">
    <property type="component" value="Unassembled WGS sequence"/>
</dbReference>
<dbReference type="InterPro" id="IPR050626">
    <property type="entry name" value="Peptidase_M16"/>
</dbReference>
<organism evidence="12 13">
    <name type="scientific">Porites lobata</name>
    <dbReference type="NCBI Taxonomy" id="104759"/>
    <lineage>
        <taxon>Eukaryota</taxon>
        <taxon>Metazoa</taxon>
        <taxon>Cnidaria</taxon>
        <taxon>Anthozoa</taxon>
        <taxon>Hexacorallia</taxon>
        <taxon>Scleractinia</taxon>
        <taxon>Fungiina</taxon>
        <taxon>Poritidae</taxon>
        <taxon>Porites</taxon>
    </lineage>
</organism>
<evidence type="ECO:0000256" key="1">
    <source>
        <dbReference type="ARBA" id="ARBA00007261"/>
    </source>
</evidence>
<dbReference type="InterPro" id="IPR054734">
    <property type="entry name" value="PqqF-like_C_4"/>
</dbReference>
<feature type="region of interest" description="Disordered" evidence="7">
    <location>
        <begin position="35"/>
        <end position="98"/>
    </location>
</feature>
<evidence type="ECO:0000259" key="8">
    <source>
        <dbReference type="Pfam" id="PF00675"/>
    </source>
</evidence>
<protein>
    <recommendedName>
        <fullName evidence="14">Nardilysin</fullName>
    </recommendedName>
</protein>
<feature type="domain" description="Coenzyme PQQ synthesis protein F-like C-terminal lobe" evidence="11">
    <location>
        <begin position="1091"/>
        <end position="1188"/>
    </location>
</feature>
<reference evidence="12 13" key="1">
    <citation type="submission" date="2022-05" db="EMBL/GenBank/DDBJ databases">
        <authorList>
            <consortium name="Genoscope - CEA"/>
            <person name="William W."/>
        </authorList>
    </citation>
    <scope>NUCLEOTIDE SEQUENCE [LARGE SCALE GENOMIC DNA]</scope>
</reference>
<dbReference type="InterPro" id="IPR011765">
    <property type="entry name" value="Pept_M16_N"/>
</dbReference>
<comment type="similarity">
    <text evidence="1">Belongs to the peptidase M16 family.</text>
</comment>
<evidence type="ECO:0000259" key="10">
    <source>
        <dbReference type="Pfam" id="PF16187"/>
    </source>
</evidence>
<keyword evidence="3" id="KW-0479">Metal-binding</keyword>
<evidence type="ECO:0000256" key="2">
    <source>
        <dbReference type="ARBA" id="ARBA00022670"/>
    </source>
</evidence>
<evidence type="ECO:0000256" key="4">
    <source>
        <dbReference type="ARBA" id="ARBA00022801"/>
    </source>
</evidence>
<dbReference type="SUPFAM" id="SSF63411">
    <property type="entry name" value="LuxS/MPP-like metallohydrolase"/>
    <property type="match status" value="4"/>
</dbReference>
<sequence>MAAVVKSPNDPREYRVINLENGLTALLISDTHSVSPRVHHDSDMVTTDDEEDTWSEDFEEESDNDDDGSNNGDGVDGFVGTDPEANQQYDEERTRKSKETKLSAAALCISAGNFSDPEDIPGLAHFLEHMVFMGSEKYPDENAFDAFIKKHGGSDNASTDCERTTFTFDVRRKYFKETLDRFAQFFISPLLKGDSMKREIQAVESEFRMSYHSDSVRKMQLLALLTRKGHPFGKFLWGNEETLQNIPEKKCIDVNKALRDFQTRMYSAQFMTLAVISRGENDSGFQSVDHHDMRVAPELTPVRDQKPSPVCGQIFLIEFCFARLEVSEKSGVRLHLVLLPNDSAKFLQGLGEKAWKYVRSERFRRSLQTSQQLSTKFIAAAKENTFYASIEYAIFIHNCVYSQLDIKNRLVGKSGLDCTTFRFSFPSITSITQTDLFRLLRFRRSRLLVIQHPSKVLFKTLIQIRYYVAAQRHEISLRVLKNISRVSGPFDLFYGEFKVTKCCTKTRFASVTEIIKYVEKPLLFACLVFSRTLSQTPLDDLEDMVRESFSKIPNNLQQRPTFQEYTDPFDLSVFHKLYKVVPVKDVHQLEVTWVLPPQQEHYRIKPMHYVSWLMGHEGPGSILSLLIKRSWAVSLLCGNGESGQEHNSSFALFPCLISLTDEGMDHIYEILTIVFQYLELLRQKGPQERIYKELQTIENNEFRFQEQCEPYDYVEDLVENMQLYPVEDYLTGDNLMWEFNEEVVIQNVQNLLTPERANIMLLSKKFGEECTDYEPWFQTPYNCSDIDSEWLEQWKNLSLNPELHIPEENKFIATEFEIKDPDRTISEFPELVHDSPLGKVWYLKDTKFKMPRARFYFHLISPLLSSSPESMVLADMFLSVLEYNLKEIAYAADVAQLAYSMTISETGIVLKLDGFNDKLALLFDTVINHIADFTISPQTFEMVKRKLMRSYRNTIIKPQKLVRSVRLSILQHVKWTTVDKRSVIPDISMETLKNFVSAFKSKLFVESLIQGNITCREAISLQEQLYNKLQFLPLQSCFHPEIRVIQLPESECICRVMSFNKEDDNTVVTNYYQSGPASVDEYTKMELMLMKMEEPCFDVLRTREQLGYSVFCTCRNTFGILGFSVTVQTQAGKFSAEHVDGRIDAFLDEFGEMLKSMTNEDFKSQVDSLIELKEHEDLSLAEEAERNWIEVLDQTYLFDRRRREVNILKNLTKEAIDEWFRSHRKHGNNYKKLSVQVIGSGECEAHACPDAQVDDDSGLGNDNEWQIRPVAVDSTESEIVCIKDISEFKRTRAVYPVVKIK</sequence>
<feature type="domain" description="Peptidase M16 N-terminal" evidence="8">
    <location>
        <begin position="96"/>
        <end position="219"/>
    </location>
</feature>
<keyword evidence="6" id="KW-0482">Metalloprotease</keyword>
<keyword evidence="13" id="KW-1185">Reference proteome</keyword>
<evidence type="ECO:0000256" key="7">
    <source>
        <dbReference type="SAM" id="MobiDB-lite"/>
    </source>
</evidence>
<proteinExistence type="inferred from homology"/>
<keyword evidence="4" id="KW-0378">Hydrolase</keyword>
<feature type="compositionally biased region" description="Low complexity" evidence="7">
    <location>
        <begin position="69"/>
        <end position="80"/>
    </location>
</feature>
<evidence type="ECO:0008006" key="14">
    <source>
        <dbReference type="Google" id="ProtNLM"/>
    </source>
</evidence>
<dbReference type="InterPro" id="IPR032632">
    <property type="entry name" value="Peptidase_M16_M"/>
</dbReference>
<dbReference type="InterPro" id="IPR007863">
    <property type="entry name" value="Peptidase_M16_C"/>
</dbReference>
<dbReference type="InterPro" id="IPR001431">
    <property type="entry name" value="Pept_M16_Zn_BS"/>
</dbReference>
<dbReference type="Gene3D" id="3.30.830.10">
    <property type="entry name" value="Metalloenzyme, LuxS/M16 peptidase-like"/>
    <property type="match status" value="4"/>
</dbReference>
<keyword evidence="5" id="KW-0862">Zinc</keyword>
<dbReference type="Pfam" id="PF22456">
    <property type="entry name" value="PqqF-like_C_4"/>
    <property type="match status" value="1"/>
</dbReference>
<feature type="domain" description="Peptidase M16 C-terminal" evidence="9">
    <location>
        <begin position="537"/>
        <end position="695"/>
    </location>
</feature>
<evidence type="ECO:0000256" key="5">
    <source>
        <dbReference type="ARBA" id="ARBA00022833"/>
    </source>
</evidence>
<dbReference type="PROSITE" id="PS00143">
    <property type="entry name" value="INSULINASE"/>
    <property type="match status" value="1"/>
</dbReference>
<dbReference type="InterPro" id="IPR011249">
    <property type="entry name" value="Metalloenz_LuxS/M16"/>
</dbReference>
<feature type="domain" description="Peptidase M16 middle/third" evidence="10">
    <location>
        <begin position="702"/>
        <end position="980"/>
    </location>
</feature>
<gene>
    <name evidence="12" type="ORF">PLOB_00021010</name>
</gene>
<keyword evidence="2" id="KW-0645">Protease</keyword>
<evidence type="ECO:0000313" key="13">
    <source>
        <dbReference type="Proteomes" id="UP001159405"/>
    </source>
</evidence>
<evidence type="ECO:0000259" key="9">
    <source>
        <dbReference type="Pfam" id="PF05193"/>
    </source>
</evidence>
<dbReference type="EMBL" id="CALNXK010000244">
    <property type="protein sequence ID" value="CAH3178725.1"/>
    <property type="molecule type" value="Genomic_DNA"/>
</dbReference>
<evidence type="ECO:0000259" key="11">
    <source>
        <dbReference type="Pfam" id="PF22456"/>
    </source>
</evidence>
<feature type="compositionally biased region" description="Acidic residues" evidence="7">
    <location>
        <begin position="46"/>
        <end position="68"/>
    </location>
</feature>